<dbReference type="PANTHER" id="PTHR24094:SF15">
    <property type="entry name" value="AMP-DEPENDENT SYNTHETASE_LIGASE DOMAIN-CONTAINING PROTEIN-RELATED"/>
    <property type="match status" value="1"/>
</dbReference>
<sequence>MALRRFIWLPLTTLVVTVAVVGLVWLATAGEPPQTSSESVPTSTSEPVADMETVARQQLDELEVKGKAGSGGYSREAFGDAWTNNKGLASIDTACDTRNAVLAQRADYLALDDDGCTVTWGVIYDPYSNTTVDFNRGDGTIEIDHVVSLSNAWNTGAFQWDEQKRREFAHDPDNLIPTLTELNRQKGAGDAATWLPPHKAYRCEFASTQIGVKHKYGLWVAPAEHEALLRQLDTC</sequence>
<dbReference type="AlphaFoldDB" id="A0A376CQT9"/>
<evidence type="ECO:0000313" key="2">
    <source>
        <dbReference type="EMBL" id="STC70018.1"/>
    </source>
</evidence>
<proteinExistence type="predicted"/>
<dbReference type="OrthoDB" id="5196645at2"/>
<gene>
    <name evidence="2" type="ORF">NCTC11862_01824</name>
</gene>
<evidence type="ECO:0000259" key="1">
    <source>
        <dbReference type="Pfam" id="PF07510"/>
    </source>
</evidence>
<evidence type="ECO:0000313" key="3">
    <source>
        <dbReference type="Proteomes" id="UP000254467"/>
    </source>
</evidence>
<protein>
    <submittedName>
        <fullName evidence="2">Putative secreted protein</fullName>
    </submittedName>
</protein>
<feature type="domain" description="GmrSD restriction endonucleases C-terminal" evidence="1">
    <location>
        <begin position="117"/>
        <end position="230"/>
    </location>
</feature>
<dbReference type="EMBL" id="UFXQ01000001">
    <property type="protein sequence ID" value="STC70018.1"/>
    <property type="molecule type" value="Genomic_DNA"/>
</dbReference>
<accession>A0A376CQT9</accession>
<dbReference type="Proteomes" id="UP000254467">
    <property type="component" value="Unassembled WGS sequence"/>
</dbReference>
<dbReference type="Pfam" id="PF07510">
    <property type="entry name" value="GmrSD_C"/>
    <property type="match status" value="1"/>
</dbReference>
<dbReference type="PANTHER" id="PTHR24094">
    <property type="entry name" value="SECRETED PROTEIN"/>
    <property type="match status" value="1"/>
</dbReference>
<dbReference type="RefSeq" id="WP_018581336.1">
    <property type="nucleotide sequence ID" value="NZ_LDYD01000014.1"/>
</dbReference>
<reference evidence="2 3" key="1">
    <citation type="submission" date="2018-06" db="EMBL/GenBank/DDBJ databases">
        <authorList>
            <consortium name="Pathogen Informatics"/>
            <person name="Doyle S."/>
        </authorList>
    </citation>
    <scope>NUCLEOTIDE SEQUENCE [LARGE SCALE GENOMIC DNA]</scope>
    <source>
        <strain evidence="2 3">NCTC11862</strain>
    </source>
</reference>
<keyword evidence="3" id="KW-1185">Reference proteome</keyword>
<dbReference type="STRING" id="35756.GCA_001044155_00244"/>
<dbReference type="InterPro" id="IPR011089">
    <property type="entry name" value="GmrSD_C"/>
</dbReference>
<organism evidence="2 3">
    <name type="scientific">Corynebacterium pilosum</name>
    <dbReference type="NCBI Taxonomy" id="35756"/>
    <lineage>
        <taxon>Bacteria</taxon>
        <taxon>Bacillati</taxon>
        <taxon>Actinomycetota</taxon>
        <taxon>Actinomycetes</taxon>
        <taxon>Mycobacteriales</taxon>
        <taxon>Corynebacteriaceae</taxon>
        <taxon>Corynebacterium</taxon>
    </lineage>
</organism>
<name>A0A376CQT9_9CORY</name>